<evidence type="ECO:0000313" key="2">
    <source>
        <dbReference type="EMBL" id="QAT61837.1"/>
    </source>
</evidence>
<dbReference type="GO" id="GO:0008982">
    <property type="term" value="F:protein-N(PI)-phosphohistidine-sugar phosphotransferase activity"/>
    <property type="evidence" value="ECO:0007669"/>
    <property type="project" value="InterPro"/>
</dbReference>
<gene>
    <name evidence="2" type="ORF">EQM13_09650</name>
</gene>
<dbReference type="RefSeq" id="WP_071138536.1">
    <property type="nucleotide sequence ID" value="NZ_CP035282.1"/>
</dbReference>
<dbReference type="KEGG" id="spoa:EQM13_09650"/>
<keyword evidence="3" id="KW-1185">Reference proteome</keyword>
<dbReference type="EMBL" id="CP035282">
    <property type="protein sequence ID" value="QAT61837.1"/>
    <property type="molecule type" value="Genomic_DNA"/>
</dbReference>
<dbReference type="GO" id="GO:0009401">
    <property type="term" value="P:phosphoenolpyruvate-dependent sugar phosphotransferase system"/>
    <property type="evidence" value="ECO:0007669"/>
    <property type="project" value="InterPro"/>
</dbReference>
<evidence type="ECO:0000256" key="1">
    <source>
        <dbReference type="ARBA" id="ARBA00022679"/>
    </source>
</evidence>
<proteinExistence type="predicted"/>
<accession>A0A410QCV2</accession>
<organism evidence="2 3">
    <name type="scientific">Acidilutibacter cellobiosedens</name>
    <dbReference type="NCBI Taxonomy" id="2507161"/>
    <lineage>
        <taxon>Bacteria</taxon>
        <taxon>Bacillati</taxon>
        <taxon>Bacillota</taxon>
        <taxon>Tissierellia</taxon>
        <taxon>Tissierellales</taxon>
        <taxon>Acidilutibacteraceae</taxon>
        <taxon>Acidilutibacter</taxon>
    </lineage>
</organism>
<dbReference type="OrthoDB" id="6505030at2"/>
<sequence length="93" mass="10325">MKNKVVVATGTSHHKTEFAVDFIKDYCKKRKIDAEVKGVNVYEADFNALDPTVIVLIGPNNIKVNRPVVLGTAFVTKIGMEEVCEKIIGYLTK</sequence>
<dbReference type="InterPro" id="IPR036095">
    <property type="entry name" value="PTS_EIIB-like_sf"/>
</dbReference>
<evidence type="ECO:0000313" key="3">
    <source>
        <dbReference type="Proteomes" id="UP000287969"/>
    </source>
</evidence>
<dbReference type="Proteomes" id="UP000287969">
    <property type="component" value="Chromosome"/>
</dbReference>
<dbReference type="SUPFAM" id="SSF52794">
    <property type="entry name" value="PTS system IIB component-like"/>
    <property type="match status" value="1"/>
</dbReference>
<keyword evidence="1" id="KW-0808">Transferase</keyword>
<reference evidence="3" key="1">
    <citation type="submission" date="2019-01" db="EMBL/GenBank/DDBJ databases">
        <title>Draft genomes of a novel of Sporanaerobacter strains.</title>
        <authorList>
            <person name="Ma S."/>
        </authorList>
    </citation>
    <scope>NUCLEOTIDE SEQUENCE [LARGE SCALE GENOMIC DNA]</scope>
    <source>
        <strain evidence="3">NJN-17</strain>
    </source>
</reference>
<name>A0A410QCV2_9FIRM</name>
<protein>
    <submittedName>
        <fullName evidence="2">Uncharacterized protein</fullName>
    </submittedName>
</protein>
<dbReference type="AlphaFoldDB" id="A0A410QCV2"/>
<dbReference type="Gene3D" id="3.40.50.2300">
    <property type="match status" value="1"/>
</dbReference>